<evidence type="ECO:0000256" key="2">
    <source>
        <dbReference type="ARBA" id="ARBA00023002"/>
    </source>
</evidence>
<dbReference type="InterPro" id="IPR050983">
    <property type="entry name" value="GST_Omega/HSP26"/>
</dbReference>
<dbReference type="AlphaFoldDB" id="A0A034W067"/>
<comment type="similarity">
    <text evidence="1">Belongs to the GST superfamily. Omega family.</text>
</comment>
<dbReference type="Gene3D" id="1.20.1050.10">
    <property type="match status" value="1"/>
</dbReference>
<evidence type="ECO:0000259" key="3">
    <source>
        <dbReference type="PROSITE" id="PS50404"/>
    </source>
</evidence>
<dbReference type="OrthoDB" id="4951845at2759"/>
<dbReference type="Pfam" id="PF13410">
    <property type="entry name" value="GST_C_2"/>
    <property type="match status" value="1"/>
</dbReference>
<reference evidence="5" key="1">
    <citation type="journal article" date="2014" name="BMC Genomics">
        <title>Characterizing the developmental transcriptome of the oriental fruit fly, Bactrocera dorsalis (Diptera: Tephritidae) through comparative genomic analysis with Drosophila melanogaster utilizing modENCODE datasets.</title>
        <authorList>
            <person name="Geib S.M."/>
            <person name="Calla B."/>
            <person name="Hall B."/>
            <person name="Hou S."/>
            <person name="Manoukis N.C."/>
        </authorList>
    </citation>
    <scope>NUCLEOTIDE SEQUENCE</scope>
    <source>
        <strain evidence="5">Punador</strain>
    </source>
</reference>
<dbReference type="GO" id="GO:0045174">
    <property type="term" value="F:glutathione dehydrogenase (ascorbate) activity"/>
    <property type="evidence" value="ECO:0007669"/>
    <property type="project" value="TreeGrafter"/>
</dbReference>
<dbReference type="PANTHER" id="PTHR43968:SF6">
    <property type="entry name" value="GLUTATHIONE S-TRANSFERASE OMEGA"/>
    <property type="match status" value="1"/>
</dbReference>
<sequence length="300" mass="34386">MNVHKQQQEPVVVYINLLLSQYYSVADLTIEEGFPKLIIISRTTFRAIIYTMSGGRHLAKGSPKPTLPDDGVLRLFSMRFCPYAHRAHLVLNAKNIPYHAIFINLTEKPEWLTEFSPLGKVPALQLPKEKGSPALIESLIVAEYLDEKYPDVPLFPKDPLKKAQDKILIERFSSVVGALYKVFLGSTEAAPDALTEISKGFDIFEKELSSRGTPYFGGDKPGMLDYMIWPWFERTEMLKYLLPEKFELDKERFSKLVAWRDLMINDQAVKGHYLNGETHAKFMKARRDNVHDYNMLVLDA</sequence>
<dbReference type="SUPFAM" id="SSF52833">
    <property type="entry name" value="Thioredoxin-like"/>
    <property type="match status" value="1"/>
</dbReference>
<dbReference type="GO" id="GO:0004364">
    <property type="term" value="F:glutathione transferase activity"/>
    <property type="evidence" value="ECO:0007669"/>
    <property type="project" value="InterPro"/>
</dbReference>
<keyword evidence="5" id="KW-0808">Transferase</keyword>
<dbReference type="FunFam" id="3.40.30.10:FF:000123">
    <property type="entry name" value="Glutathione transferase o1"/>
    <property type="match status" value="1"/>
</dbReference>
<protein>
    <submittedName>
        <fullName evidence="5">Glutathione S-transferase omega-1</fullName>
    </submittedName>
</protein>
<dbReference type="InterPro" id="IPR036282">
    <property type="entry name" value="Glutathione-S-Trfase_C_sf"/>
</dbReference>
<dbReference type="FunFam" id="1.20.1050.10:FF:000009">
    <property type="entry name" value="Glutathione S-transferase omega-1"/>
    <property type="match status" value="1"/>
</dbReference>
<dbReference type="InterPro" id="IPR004045">
    <property type="entry name" value="Glutathione_S-Trfase_N"/>
</dbReference>
<dbReference type="PANTHER" id="PTHR43968">
    <property type="match status" value="1"/>
</dbReference>
<dbReference type="Gene3D" id="3.40.30.10">
    <property type="entry name" value="Glutaredoxin"/>
    <property type="match status" value="1"/>
</dbReference>
<dbReference type="PRINTS" id="PR01625">
    <property type="entry name" value="GSTRNSFRASEO"/>
</dbReference>
<dbReference type="InterPro" id="IPR005442">
    <property type="entry name" value="GST_omega"/>
</dbReference>
<dbReference type="SUPFAM" id="SSF47616">
    <property type="entry name" value="GST C-terminal domain-like"/>
    <property type="match status" value="1"/>
</dbReference>
<organism evidence="5">
    <name type="scientific">Bactrocera dorsalis</name>
    <name type="common">Oriental fruit fly</name>
    <name type="synonym">Dacus dorsalis</name>
    <dbReference type="NCBI Taxonomy" id="27457"/>
    <lineage>
        <taxon>Eukaryota</taxon>
        <taxon>Metazoa</taxon>
        <taxon>Ecdysozoa</taxon>
        <taxon>Arthropoda</taxon>
        <taxon>Hexapoda</taxon>
        <taxon>Insecta</taxon>
        <taxon>Pterygota</taxon>
        <taxon>Neoptera</taxon>
        <taxon>Endopterygota</taxon>
        <taxon>Diptera</taxon>
        <taxon>Brachycera</taxon>
        <taxon>Muscomorpha</taxon>
        <taxon>Tephritoidea</taxon>
        <taxon>Tephritidae</taxon>
        <taxon>Bactrocera</taxon>
        <taxon>Bactrocera</taxon>
    </lineage>
</organism>
<keyword evidence="2" id="KW-0560">Oxidoreductase</keyword>
<dbReference type="InterPro" id="IPR010987">
    <property type="entry name" value="Glutathione-S-Trfase_C-like"/>
</dbReference>
<dbReference type="InterPro" id="IPR036249">
    <property type="entry name" value="Thioredoxin-like_sf"/>
</dbReference>
<dbReference type="SFLD" id="SFLDS00019">
    <property type="entry name" value="Glutathione_Transferase_(cytos"/>
    <property type="match status" value="1"/>
</dbReference>
<dbReference type="Pfam" id="PF13409">
    <property type="entry name" value="GST_N_2"/>
    <property type="match status" value="1"/>
</dbReference>
<accession>A0A034W067</accession>
<dbReference type="PROSITE" id="PS50405">
    <property type="entry name" value="GST_CTER"/>
    <property type="match status" value="1"/>
</dbReference>
<evidence type="ECO:0000256" key="1">
    <source>
        <dbReference type="ARBA" id="ARBA00011067"/>
    </source>
</evidence>
<proteinExistence type="inferred from homology"/>
<dbReference type="CDD" id="cd03184">
    <property type="entry name" value="GST_C_Omega"/>
    <property type="match status" value="1"/>
</dbReference>
<feature type="domain" description="GST C-terminal" evidence="4">
    <location>
        <begin position="158"/>
        <end position="282"/>
    </location>
</feature>
<gene>
    <name evidence="5" type="primary">GSTO1</name>
</gene>
<dbReference type="PROSITE" id="PS50404">
    <property type="entry name" value="GST_NTER"/>
    <property type="match status" value="1"/>
</dbReference>
<dbReference type="EMBL" id="GAKP01010873">
    <property type="protein sequence ID" value="JAC48079.1"/>
    <property type="molecule type" value="Transcribed_RNA"/>
</dbReference>
<name>A0A034W067_BACDO</name>
<dbReference type="SFLD" id="SFLDG00358">
    <property type="entry name" value="Main_(cytGST)"/>
    <property type="match status" value="1"/>
</dbReference>
<dbReference type="GO" id="GO:0006749">
    <property type="term" value="P:glutathione metabolic process"/>
    <property type="evidence" value="ECO:0007669"/>
    <property type="project" value="TreeGrafter"/>
</dbReference>
<evidence type="ECO:0000313" key="5">
    <source>
        <dbReference type="EMBL" id="JAC48079.1"/>
    </source>
</evidence>
<evidence type="ECO:0000259" key="4">
    <source>
        <dbReference type="PROSITE" id="PS50405"/>
    </source>
</evidence>
<dbReference type="GO" id="GO:0005737">
    <property type="term" value="C:cytoplasm"/>
    <property type="evidence" value="ECO:0007669"/>
    <property type="project" value="InterPro"/>
</dbReference>
<dbReference type="InterPro" id="IPR040079">
    <property type="entry name" value="Glutathione_S-Trfase"/>
</dbReference>
<feature type="domain" description="GST N-terminal" evidence="3">
    <location>
        <begin position="71"/>
        <end position="153"/>
    </location>
</feature>